<comment type="similarity">
    <text evidence="1 2">Belongs to the MEMO1 family.</text>
</comment>
<dbReference type="EMBL" id="JBGUAW010000006">
    <property type="protein sequence ID" value="MFA9461149.1"/>
    <property type="molecule type" value="Genomic_DNA"/>
</dbReference>
<dbReference type="RefSeq" id="WP_373655935.1">
    <property type="nucleotide sequence ID" value="NZ_JBGUAW010000006.1"/>
</dbReference>
<dbReference type="InterPro" id="IPR002737">
    <property type="entry name" value="MEMO1_fam"/>
</dbReference>
<dbReference type="HAMAP" id="MF_00055">
    <property type="entry name" value="MEMO1"/>
    <property type="match status" value="1"/>
</dbReference>
<evidence type="ECO:0000313" key="3">
    <source>
        <dbReference type="EMBL" id="MFA9461149.1"/>
    </source>
</evidence>
<dbReference type="Gene3D" id="3.40.830.10">
    <property type="entry name" value="LigB-like"/>
    <property type="match status" value="1"/>
</dbReference>
<evidence type="ECO:0000256" key="1">
    <source>
        <dbReference type="ARBA" id="ARBA00006315"/>
    </source>
</evidence>
<dbReference type="PANTHER" id="PTHR11060">
    <property type="entry name" value="PROTEIN MEMO1"/>
    <property type="match status" value="1"/>
</dbReference>
<evidence type="ECO:0000256" key="2">
    <source>
        <dbReference type="HAMAP-Rule" id="MF_00055"/>
    </source>
</evidence>
<reference evidence="3 4" key="1">
    <citation type="submission" date="2024-08" db="EMBL/GenBank/DDBJ databases">
        <title>Whole-genome sequencing of halo(alkali)philic microorganisms from hypersaline lakes.</title>
        <authorList>
            <person name="Sorokin D.Y."/>
            <person name="Merkel A.Y."/>
            <person name="Messina E."/>
            <person name="Yakimov M."/>
        </authorList>
    </citation>
    <scope>NUCLEOTIDE SEQUENCE [LARGE SCALE GENOMIC DNA]</scope>
    <source>
        <strain evidence="3 4">Cl-TMA</strain>
    </source>
</reference>
<keyword evidence="4" id="KW-1185">Reference proteome</keyword>
<dbReference type="Pfam" id="PF01875">
    <property type="entry name" value="Memo"/>
    <property type="match status" value="1"/>
</dbReference>
<accession>A0ABV4TVK9</accession>
<dbReference type="Proteomes" id="UP001575181">
    <property type="component" value="Unassembled WGS sequence"/>
</dbReference>
<evidence type="ECO:0000313" key="4">
    <source>
        <dbReference type="Proteomes" id="UP001575181"/>
    </source>
</evidence>
<dbReference type="NCBIfam" id="TIGR04336">
    <property type="entry name" value="AmmeMemoSam_B"/>
    <property type="match status" value="1"/>
</dbReference>
<gene>
    <name evidence="3" type="primary">amrB</name>
    <name evidence="3" type="ORF">ACERLL_09965</name>
</gene>
<sequence length="268" mass="28340">MPDVRDPAIAGTFYPAEPEQLRKQVDDLVAGNPDPAARPAAPKGLIVPHAGYMYSGPVAATAYARLAPARDRIRRVVLLGPSHHVPFRGLAASSADAFRTPLGRIPLDTEGVRAALRQSGVQTLDAAHGREHSLEAQLPFLQRMLADFSLLPLVVGAAEPGQVGRVLEALWGGPETLIVISSDLSHFLDYATAGTLDATTARAIEALDGAGITHEHACGYQPVRGLLRIAARRRSRLQTLDLRSSGDAGAPLDRVVGYGAFALEESGA</sequence>
<name>A0ABV4TVK9_9GAMM</name>
<protein>
    <recommendedName>
        <fullName evidence="2">MEMO1 family protein ACERLL_09965</fullName>
    </recommendedName>
</protein>
<comment type="caution">
    <text evidence="3">The sequence shown here is derived from an EMBL/GenBank/DDBJ whole genome shotgun (WGS) entry which is preliminary data.</text>
</comment>
<proteinExistence type="inferred from homology"/>
<organism evidence="3 4">
    <name type="scientific">Thiohalorhabdus methylotrophus</name>
    <dbReference type="NCBI Taxonomy" id="3242694"/>
    <lineage>
        <taxon>Bacteria</taxon>
        <taxon>Pseudomonadati</taxon>
        <taxon>Pseudomonadota</taxon>
        <taxon>Gammaproteobacteria</taxon>
        <taxon>Thiohalorhabdales</taxon>
        <taxon>Thiohalorhabdaceae</taxon>
        <taxon>Thiohalorhabdus</taxon>
    </lineage>
</organism>
<dbReference type="PANTHER" id="PTHR11060:SF0">
    <property type="entry name" value="PROTEIN MEMO1"/>
    <property type="match status" value="1"/>
</dbReference>
<dbReference type="CDD" id="cd07361">
    <property type="entry name" value="MEMO_like"/>
    <property type="match status" value="1"/>
</dbReference>